<dbReference type="GO" id="GO:0071949">
    <property type="term" value="F:FAD binding"/>
    <property type="evidence" value="ECO:0007669"/>
    <property type="project" value="InterPro"/>
</dbReference>
<comment type="similarity">
    <text evidence="3">Belongs to the DAMOX/DASOX family.</text>
</comment>
<dbReference type="InterPro" id="IPR006181">
    <property type="entry name" value="D-amino_acid_oxidase_CS"/>
</dbReference>
<dbReference type="PROSITE" id="PS00677">
    <property type="entry name" value="DAO"/>
    <property type="match status" value="1"/>
</dbReference>
<dbReference type="PANTHER" id="PTHR11530:SF11">
    <property type="entry name" value="D-ASPARTATE OXIDASE"/>
    <property type="match status" value="1"/>
</dbReference>
<dbReference type="GO" id="GO:0003884">
    <property type="term" value="F:D-amino-acid oxidase activity"/>
    <property type="evidence" value="ECO:0007669"/>
    <property type="project" value="InterPro"/>
</dbReference>
<feature type="binding site" evidence="7">
    <location>
        <begin position="47"/>
        <end position="49"/>
    </location>
    <ligand>
        <name>FAD</name>
        <dbReference type="ChEBI" id="CHEBI:57692"/>
    </ligand>
</feature>
<keyword evidence="4" id="KW-0285">Flavoprotein</keyword>
<feature type="domain" description="FAD dependent oxidoreductase" evidence="8">
    <location>
        <begin position="5"/>
        <end position="320"/>
    </location>
</feature>
<feature type="binding site" evidence="7">
    <location>
        <position position="218"/>
    </location>
    <ligand>
        <name>D-dopa</name>
        <dbReference type="ChEBI" id="CHEBI:149689"/>
    </ligand>
</feature>
<dbReference type="Proteomes" id="UP000835052">
    <property type="component" value="Unassembled WGS sequence"/>
</dbReference>
<evidence type="ECO:0000259" key="8">
    <source>
        <dbReference type="Pfam" id="PF01266"/>
    </source>
</evidence>
<dbReference type="InterPro" id="IPR023209">
    <property type="entry name" value="DAO"/>
</dbReference>
<evidence type="ECO:0000256" key="3">
    <source>
        <dbReference type="ARBA" id="ARBA00006730"/>
    </source>
</evidence>
<evidence type="ECO:0000313" key="10">
    <source>
        <dbReference type="Proteomes" id="UP000835052"/>
    </source>
</evidence>
<evidence type="ECO:0000313" key="9">
    <source>
        <dbReference type="EMBL" id="CAD6190677.1"/>
    </source>
</evidence>
<keyword evidence="10" id="KW-1185">Reference proteome</keyword>
<evidence type="ECO:0000256" key="5">
    <source>
        <dbReference type="ARBA" id="ARBA00022827"/>
    </source>
</evidence>
<feature type="binding site" evidence="7">
    <location>
        <begin position="42"/>
        <end position="43"/>
    </location>
    <ligand>
        <name>FAD</name>
        <dbReference type="ChEBI" id="CHEBI:57692"/>
    </ligand>
</feature>
<keyword evidence="5 7" id="KW-0274">FAD</keyword>
<comment type="caution">
    <text evidence="9">The sequence shown here is derived from an EMBL/GenBank/DDBJ whole genome shotgun (WGS) entry which is preliminary data.</text>
</comment>
<gene>
    <name evidence="9" type="ORF">CAUJ_LOCUS6596</name>
</gene>
<feature type="binding site" evidence="7">
    <location>
        <begin position="303"/>
        <end position="308"/>
    </location>
    <ligand>
        <name>FAD</name>
        <dbReference type="ChEBI" id="CHEBI:57692"/>
    </ligand>
</feature>
<dbReference type="OrthoDB" id="2015447at2759"/>
<dbReference type="Pfam" id="PF01266">
    <property type="entry name" value="DAO"/>
    <property type="match status" value="1"/>
</dbReference>
<evidence type="ECO:0000256" key="7">
    <source>
        <dbReference type="PIRSR" id="PIRSR000189-1"/>
    </source>
</evidence>
<evidence type="ECO:0000256" key="2">
    <source>
        <dbReference type="ARBA" id="ARBA00004253"/>
    </source>
</evidence>
<organism evidence="9 10">
    <name type="scientific">Caenorhabditis auriculariae</name>
    <dbReference type="NCBI Taxonomy" id="2777116"/>
    <lineage>
        <taxon>Eukaryota</taxon>
        <taxon>Metazoa</taxon>
        <taxon>Ecdysozoa</taxon>
        <taxon>Nematoda</taxon>
        <taxon>Chromadorea</taxon>
        <taxon>Rhabditida</taxon>
        <taxon>Rhabditina</taxon>
        <taxon>Rhabditomorpha</taxon>
        <taxon>Rhabditoidea</taxon>
        <taxon>Rhabditidae</taxon>
        <taxon>Peloderinae</taxon>
        <taxon>Caenorhabditis</taxon>
    </lineage>
</organism>
<keyword evidence="6" id="KW-0560">Oxidoreductase</keyword>
<dbReference type="PANTHER" id="PTHR11530">
    <property type="entry name" value="D-AMINO ACID OXIDASE"/>
    <property type="match status" value="1"/>
</dbReference>
<dbReference type="GO" id="GO:0005782">
    <property type="term" value="C:peroxisomal matrix"/>
    <property type="evidence" value="ECO:0007669"/>
    <property type="project" value="UniProtKB-SubCell"/>
</dbReference>
<comment type="cofactor">
    <cofactor evidence="1 7">
        <name>FAD</name>
        <dbReference type="ChEBI" id="CHEBI:57692"/>
    </cofactor>
</comment>
<evidence type="ECO:0000256" key="6">
    <source>
        <dbReference type="ARBA" id="ARBA00023002"/>
    </source>
</evidence>
<feature type="binding site" evidence="7">
    <location>
        <position position="273"/>
    </location>
    <ligand>
        <name>D-dopa</name>
        <dbReference type="ChEBI" id="CHEBI:149689"/>
    </ligand>
</feature>
<evidence type="ECO:0000256" key="4">
    <source>
        <dbReference type="ARBA" id="ARBA00022630"/>
    </source>
</evidence>
<sequence length="330" mass="37002">MPQEVAILGTGIIGISTALAIQENCPKVKVTAITKDLSPNLTSDVAAGLIKPYYCSDDEEKIISWTKATISRIQTFMREFPGTGAELMSGYHFSREVEPIPFWSRVVRNFRVMSSEEIEEVTGKSCYKTGFFYTTWYLEPTAYISYCQKKFLANGGIIRQENIENLDHIGQNFEIIVNCTGLGSRKLFNDTTVYPVRGQIIRVRCPQVKHFFNDDDFYALLNGDCVILGGTTDVNNWDTTVNEETARRIFEGNVGVFKSLSKSTILSHHVGLRPARPQVRLEACFETTPSGQKRQVIHNYGHGGSGITLHWGCALEVAKLVEEIRGKSRL</sequence>
<dbReference type="Gene3D" id="3.30.9.10">
    <property type="entry name" value="D-Amino Acid Oxidase, subunit A, domain 2"/>
    <property type="match status" value="1"/>
</dbReference>
<proteinExistence type="inferred from homology"/>
<dbReference type="SUPFAM" id="SSF54373">
    <property type="entry name" value="FAD-linked reductases, C-terminal domain"/>
    <property type="match status" value="1"/>
</dbReference>
<comment type="subcellular location">
    <subcellularLocation>
        <location evidence="2">Peroxisome matrix</location>
    </subcellularLocation>
</comment>
<dbReference type="PIRSF" id="PIRSF000189">
    <property type="entry name" value="D-aa_oxidase"/>
    <property type="match status" value="1"/>
</dbReference>
<dbReference type="AlphaFoldDB" id="A0A8S1H5K0"/>
<dbReference type="SUPFAM" id="SSF51971">
    <property type="entry name" value="Nucleotide-binding domain"/>
    <property type="match status" value="1"/>
</dbReference>
<dbReference type="InterPro" id="IPR006076">
    <property type="entry name" value="FAD-dep_OxRdtase"/>
</dbReference>
<evidence type="ECO:0000256" key="1">
    <source>
        <dbReference type="ARBA" id="ARBA00001974"/>
    </source>
</evidence>
<dbReference type="Gene3D" id="3.40.50.720">
    <property type="entry name" value="NAD(P)-binding Rossmann-like Domain"/>
    <property type="match status" value="1"/>
</dbReference>
<feature type="binding site" evidence="7">
    <location>
        <position position="180"/>
    </location>
    <ligand>
        <name>FAD</name>
        <dbReference type="ChEBI" id="CHEBI:57692"/>
    </ligand>
</feature>
<dbReference type="EMBL" id="CAJGYM010000017">
    <property type="protein sequence ID" value="CAD6190677.1"/>
    <property type="molecule type" value="Genomic_DNA"/>
</dbReference>
<reference evidence="9" key="1">
    <citation type="submission" date="2020-10" db="EMBL/GenBank/DDBJ databases">
        <authorList>
            <person name="Kikuchi T."/>
        </authorList>
    </citation>
    <scope>NUCLEOTIDE SEQUENCE</scope>
    <source>
        <strain evidence="9">NKZ352</strain>
    </source>
</reference>
<dbReference type="GO" id="GO:0019478">
    <property type="term" value="P:D-amino acid catabolic process"/>
    <property type="evidence" value="ECO:0007669"/>
    <property type="project" value="TreeGrafter"/>
</dbReference>
<protein>
    <recommendedName>
        <fullName evidence="8">FAD dependent oxidoreductase domain-containing protein</fullName>
    </recommendedName>
</protein>
<name>A0A8S1H5K0_9PELO</name>
<feature type="binding site" evidence="7">
    <location>
        <position position="304"/>
    </location>
    <ligand>
        <name>D-dopa</name>
        <dbReference type="ChEBI" id="CHEBI:149689"/>
    </ligand>
</feature>
<accession>A0A8S1H5K0</accession>